<evidence type="ECO:0000256" key="1">
    <source>
        <dbReference type="ARBA" id="ARBA00004448"/>
    </source>
</evidence>
<organism evidence="14 16">
    <name type="scientific">Pichia sorbitophila (strain ATCC MYA-4447 / BCRC 22081 / CBS 7064 / NBRC 10061 / NRRL Y-12695)</name>
    <name type="common">Hybrid yeast</name>
    <dbReference type="NCBI Taxonomy" id="559304"/>
    <lineage>
        <taxon>Eukaryota</taxon>
        <taxon>Fungi</taxon>
        <taxon>Dikarya</taxon>
        <taxon>Ascomycota</taxon>
        <taxon>Saccharomycotina</taxon>
        <taxon>Pichiomycetes</taxon>
        <taxon>Debaryomycetaceae</taxon>
        <taxon>Millerozyma</taxon>
    </lineage>
</organism>
<dbReference type="Gene3D" id="1.20.58.340">
    <property type="entry name" value="Magnesium transport protein CorA, transmembrane region"/>
    <property type="match status" value="1"/>
</dbReference>
<feature type="transmembrane region" description="Helical" evidence="12">
    <location>
        <begin position="338"/>
        <end position="364"/>
    </location>
</feature>
<dbReference type="OrthoDB" id="10251508at2759"/>
<dbReference type="Gene3D" id="2.40.128.330">
    <property type="match status" value="1"/>
</dbReference>
<keyword evidence="12" id="KW-0496">Mitochondrion</keyword>
<keyword evidence="16" id="KW-1185">Reference proteome</keyword>
<dbReference type="HOGENOM" id="CLU_025144_1_0_1"/>
<proteinExistence type="inferred from homology"/>
<keyword evidence="3 12" id="KW-0813">Transport</keyword>
<dbReference type="InParanoid" id="G8Y8N3"/>
<feature type="transmembrane region" description="Helical" evidence="12">
    <location>
        <begin position="376"/>
        <end position="395"/>
    </location>
</feature>
<evidence type="ECO:0000256" key="2">
    <source>
        <dbReference type="ARBA" id="ARBA00009765"/>
    </source>
</evidence>
<dbReference type="FunCoup" id="G8Y8N3">
    <property type="interactions" value="529"/>
</dbReference>
<evidence type="ECO:0000256" key="5">
    <source>
        <dbReference type="ARBA" id="ARBA00022842"/>
    </source>
</evidence>
<dbReference type="GO" id="GO:0045016">
    <property type="term" value="P:mitochondrial magnesium ion transmembrane transport"/>
    <property type="evidence" value="ECO:0007669"/>
    <property type="project" value="TreeGrafter"/>
</dbReference>
<feature type="coiled-coil region" evidence="13">
    <location>
        <begin position="299"/>
        <end position="326"/>
    </location>
</feature>
<dbReference type="OMA" id="EYIRCTI"/>
<evidence type="ECO:0000256" key="8">
    <source>
        <dbReference type="ARBA" id="ARBA00023065"/>
    </source>
</evidence>
<keyword evidence="8 12" id="KW-0406">Ion transport</keyword>
<evidence type="ECO:0000256" key="12">
    <source>
        <dbReference type="RuleBase" id="RU366042"/>
    </source>
</evidence>
<comment type="function">
    <text evidence="10">Mitochondrial inner membrane magnesium transporter required for mitochondrial magnesium homeostasis. Modulates the conductance of the MRS2 channel. Involved in the splicing of mRNA group II introns in mitochondria by affecting mitochondrial magnesium concentrations, which are critical for group II intron splicing.</text>
</comment>
<reference evidence="16" key="2">
    <citation type="journal article" date="2012" name="G3 (Bethesda)">
        <title>Pichia sorbitophila, an interspecies yeast hybrid reveals early steps of genome resolution following polyploidization.</title>
        <authorList>
            <person name="Leh Louis V."/>
            <person name="Despons L."/>
            <person name="Friedrich A."/>
            <person name="Martin T."/>
            <person name="Durrens P."/>
            <person name="Casaregola S."/>
            <person name="Neuveglise C."/>
            <person name="Fairhead C."/>
            <person name="Marck C."/>
            <person name="Cruz J.A."/>
            <person name="Straub M.L."/>
            <person name="Kugler V."/>
            <person name="Sacerdot C."/>
            <person name="Uzunov Z."/>
            <person name="Thierry A."/>
            <person name="Weiss S."/>
            <person name="Bleykasten C."/>
            <person name="De Montigny J."/>
            <person name="Jacques N."/>
            <person name="Jung P."/>
            <person name="Lemaire M."/>
            <person name="Mallet S."/>
            <person name="Morel G."/>
            <person name="Richard G.F."/>
            <person name="Sarkar A."/>
            <person name="Savel G."/>
            <person name="Schacherer J."/>
            <person name="Seret M.L."/>
            <person name="Talla E."/>
            <person name="Samson G."/>
            <person name="Jubin C."/>
            <person name="Poulain J."/>
            <person name="Vacherie B."/>
            <person name="Barbe V."/>
            <person name="Pelletier E."/>
            <person name="Sherman D.J."/>
            <person name="Westhof E."/>
            <person name="Weissenbach J."/>
            <person name="Baret P.V."/>
            <person name="Wincker P."/>
            <person name="Gaillardin C."/>
            <person name="Dujon B."/>
            <person name="Souciet J.L."/>
        </authorList>
    </citation>
    <scope>NUCLEOTIDE SEQUENCE [LARGE SCALE GENOMIC DNA]</scope>
    <source>
        <strain evidence="16">ATCC MYA-4447 / BCRC 22081 / CBS 7064 / NBRC 10061 / NRRL Y-12695</strain>
    </source>
</reference>
<dbReference type="CDD" id="cd12823">
    <property type="entry name" value="Mrs2_Mfm1p-like"/>
    <property type="match status" value="1"/>
</dbReference>
<dbReference type="EMBL" id="FO082049">
    <property type="protein sequence ID" value="CCE83797.1"/>
    <property type="molecule type" value="Genomic_DNA"/>
</dbReference>
<dbReference type="AlphaFoldDB" id="G8Y8N3"/>
<evidence type="ECO:0000256" key="6">
    <source>
        <dbReference type="ARBA" id="ARBA00022946"/>
    </source>
</evidence>
<feature type="coiled-coil region" evidence="13">
    <location>
        <begin position="209"/>
        <end position="240"/>
    </location>
</feature>
<evidence type="ECO:0000256" key="10">
    <source>
        <dbReference type="ARBA" id="ARBA00037564"/>
    </source>
</evidence>
<dbReference type="PANTHER" id="PTHR13890:SF0">
    <property type="entry name" value="MAGNESIUM TRANSPORTER MRS2 HOMOLOG, MITOCHONDRIAL"/>
    <property type="match status" value="1"/>
</dbReference>
<dbReference type="eggNOG" id="KOG2662">
    <property type="taxonomic scope" value="Eukaryota"/>
</dbReference>
<comment type="subcellular location">
    <subcellularLocation>
        <location evidence="1 12">Mitochondrion inner membrane</location>
        <topology evidence="1 12">Multi-pass membrane protein</topology>
    </subcellularLocation>
</comment>
<keyword evidence="4 12" id="KW-0812">Transmembrane</keyword>
<reference evidence="14" key="1">
    <citation type="submission" date="2011-10" db="EMBL/GenBank/DDBJ databases">
        <authorList>
            <person name="Genoscope - CEA"/>
        </authorList>
    </citation>
    <scope>NUCLEOTIDE SEQUENCE</scope>
</reference>
<dbReference type="GO" id="GO:0005743">
    <property type="term" value="C:mitochondrial inner membrane"/>
    <property type="evidence" value="ECO:0007669"/>
    <property type="project" value="UniProtKB-SubCell"/>
</dbReference>
<evidence type="ECO:0000313" key="15">
    <source>
        <dbReference type="EMBL" id="CCE84828.1"/>
    </source>
</evidence>
<evidence type="ECO:0000313" key="16">
    <source>
        <dbReference type="Proteomes" id="UP000005222"/>
    </source>
</evidence>
<evidence type="ECO:0000256" key="13">
    <source>
        <dbReference type="SAM" id="Coils"/>
    </source>
</evidence>
<evidence type="ECO:0000256" key="11">
    <source>
        <dbReference type="ARBA" id="ARBA00038721"/>
    </source>
</evidence>
<sequence>MNIGICSLPRRWLISRRISPRHLSNYFTAGFSRRFSNSIKSKQCNADSFQDVLLTKSLTSNKVLSENEYIKCTIFDENGDITAHGKDIKRSVLMKEYQIVPRYFRKIKRYHHGVAYTSTNPRNPDMDIVPSFVVRGNNIILNMNYIRALIRSDTVVIFDSVRHNSGIRLNESHSHGLFLRDMEKRLKKNETDKLPYEFRALECILIHIISNLKTEMKVHKNVLENILKRLEHSIDRAKLRYLLIQSKKISSFHQKVQLLRDQLDMILEKDDLLNAMYLTEIKEGRPRTLTNHAEAEILLESYYKTIDEIVQTVENLKSQIKTSEEIINIMLDSNRNELMLLGLKVSTFILSLGVVLYISALYGMNLENYIEESDGGFEAVLVVSVISLIAILAFTTKQLKNLQKITMTGLDREKRARRFDGLK</sequence>
<accession>G8Y8N3</accession>
<evidence type="ECO:0000256" key="4">
    <source>
        <dbReference type="ARBA" id="ARBA00022692"/>
    </source>
</evidence>
<evidence type="ECO:0000256" key="9">
    <source>
        <dbReference type="ARBA" id="ARBA00023136"/>
    </source>
</evidence>
<keyword evidence="13" id="KW-0175">Coiled coil</keyword>
<comment type="similarity">
    <text evidence="2 12">Belongs to the CorA metal ion transporter (MIT) (TC 1.A.35) family.</text>
</comment>
<dbReference type="EMBL" id="FO082048">
    <property type="protein sequence ID" value="CCE84828.1"/>
    <property type="molecule type" value="Genomic_DNA"/>
</dbReference>
<protein>
    <recommendedName>
        <fullName evidence="12">Magnesium transporter</fullName>
    </recommendedName>
</protein>
<evidence type="ECO:0000313" key="14">
    <source>
        <dbReference type="EMBL" id="CCE83797.1"/>
    </source>
</evidence>
<dbReference type="InterPro" id="IPR039204">
    <property type="entry name" value="MRS2-like"/>
</dbReference>
<keyword evidence="12" id="KW-0999">Mitochondrion inner membrane</keyword>
<gene>
    <name evidence="14" type="primary">Piso0_004385</name>
    <name evidence="14" type="ORF">GNLVRS01_PISO0K15718g</name>
    <name evidence="15" type="ORF">GNLVRS01_PISO0L15719g</name>
</gene>
<name>G8Y8N3_PICSO</name>
<keyword evidence="9 12" id="KW-0472">Membrane</keyword>
<dbReference type="Proteomes" id="UP000005222">
    <property type="component" value="Chromosome K"/>
</dbReference>
<keyword evidence="5 12" id="KW-0460">Magnesium</keyword>
<comment type="subunit">
    <text evidence="11">Forms homooligomers. Interacts with MRS2.</text>
</comment>
<keyword evidence="6" id="KW-0809">Transit peptide</keyword>
<keyword evidence="7 12" id="KW-1133">Transmembrane helix</keyword>
<evidence type="ECO:0000256" key="3">
    <source>
        <dbReference type="ARBA" id="ARBA00022448"/>
    </source>
</evidence>
<evidence type="ECO:0000256" key="7">
    <source>
        <dbReference type="ARBA" id="ARBA00022989"/>
    </source>
</evidence>
<dbReference type="GO" id="GO:0015095">
    <property type="term" value="F:magnesium ion transmembrane transporter activity"/>
    <property type="evidence" value="ECO:0007669"/>
    <property type="project" value="TreeGrafter"/>
</dbReference>
<dbReference type="PANTHER" id="PTHR13890">
    <property type="entry name" value="RNA SPLICING PROTEIN MRS2, MITOCHONDRIAL"/>
    <property type="match status" value="1"/>
</dbReference>
<dbReference type="Proteomes" id="UP000005222">
    <property type="component" value="Chromosome L"/>
</dbReference>
<dbReference type="Pfam" id="PF22099">
    <property type="entry name" value="MRS2-like"/>
    <property type="match status" value="1"/>
</dbReference>